<evidence type="ECO:0000256" key="1">
    <source>
        <dbReference type="ARBA" id="ARBA00004477"/>
    </source>
</evidence>
<dbReference type="PANTHER" id="PTHR23129">
    <property type="entry name" value="ACYL-COENZYME A DIPHOSPHATASE FITM2"/>
    <property type="match status" value="1"/>
</dbReference>
<keyword evidence="7 8" id="KW-0472">Membrane</keyword>
<keyword evidence="3" id="KW-0378">Hydrolase</keyword>
<feature type="transmembrane region" description="Helical" evidence="8">
    <location>
        <begin position="184"/>
        <end position="203"/>
    </location>
</feature>
<proteinExistence type="predicted"/>
<evidence type="ECO:0000313" key="10">
    <source>
        <dbReference type="Proteomes" id="UP000009328"/>
    </source>
</evidence>
<keyword evidence="4" id="KW-0256">Endoplasmic reticulum</keyword>
<evidence type="ECO:0000256" key="7">
    <source>
        <dbReference type="ARBA" id="ARBA00023136"/>
    </source>
</evidence>
<feature type="transmembrane region" description="Helical" evidence="8">
    <location>
        <begin position="60"/>
        <end position="82"/>
    </location>
</feature>
<evidence type="ECO:0000256" key="8">
    <source>
        <dbReference type="SAM" id="Phobius"/>
    </source>
</evidence>
<evidence type="ECO:0000256" key="6">
    <source>
        <dbReference type="ARBA" id="ARBA00023098"/>
    </source>
</evidence>
<reference evidence="9 10" key="1">
    <citation type="journal article" date="2012" name="Eukaryot. Cell">
        <title>Draft genome sequence of Wickerhamomyces ciferrii NRRL Y-1031 F-60-10.</title>
        <authorList>
            <person name="Schneider J."/>
            <person name="Andrea H."/>
            <person name="Blom J."/>
            <person name="Jaenicke S."/>
            <person name="Ruckert C."/>
            <person name="Schorsch C."/>
            <person name="Szczepanowski R."/>
            <person name="Farwick M."/>
            <person name="Goesmann A."/>
            <person name="Puhler A."/>
            <person name="Schaffer S."/>
            <person name="Tauch A."/>
            <person name="Kohler T."/>
            <person name="Brinkrolf K."/>
        </authorList>
    </citation>
    <scope>NUCLEOTIDE SEQUENCE [LARGE SCALE GENOMIC DNA]</scope>
    <source>
        <strain evidence="10">ATCC 14091 / BCRC 22168 / CBS 111 / JCM 3599 / NBRC 0793 / NRRL Y-1031 F-60-10</strain>
    </source>
</reference>
<dbReference type="PANTHER" id="PTHR23129:SF0">
    <property type="entry name" value="ACYL-COENZYME A DIPHOSPHATASE FITM2"/>
    <property type="match status" value="1"/>
</dbReference>
<dbReference type="Pfam" id="PF10261">
    <property type="entry name" value="FIT"/>
    <property type="match status" value="1"/>
</dbReference>
<evidence type="ECO:0000256" key="4">
    <source>
        <dbReference type="ARBA" id="ARBA00022824"/>
    </source>
</evidence>
<dbReference type="InterPro" id="IPR019388">
    <property type="entry name" value="FIT"/>
</dbReference>
<organism evidence="9 10">
    <name type="scientific">Wickerhamomyces ciferrii (strain ATCC 14091 / BCRC 22168 / CBS 111 / JCM 3599 / NBRC 0793 / NRRL Y-1031 F-60-10)</name>
    <name type="common">Yeast</name>
    <name type="synonym">Pichia ciferrii</name>
    <dbReference type="NCBI Taxonomy" id="1206466"/>
    <lineage>
        <taxon>Eukaryota</taxon>
        <taxon>Fungi</taxon>
        <taxon>Dikarya</taxon>
        <taxon>Ascomycota</taxon>
        <taxon>Saccharomycotina</taxon>
        <taxon>Saccharomycetes</taxon>
        <taxon>Phaffomycetales</taxon>
        <taxon>Wickerhamomycetaceae</taxon>
        <taxon>Wickerhamomyces</taxon>
    </lineage>
</organism>
<dbReference type="AlphaFoldDB" id="K0KJM0"/>
<keyword evidence="2 8" id="KW-0812">Transmembrane</keyword>
<protein>
    <submittedName>
        <fullName evidence="9">Membrane protein</fullName>
    </submittedName>
</protein>
<comment type="caution">
    <text evidence="9">The sequence shown here is derived from an EMBL/GenBank/DDBJ whole genome shotgun (WGS) entry which is preliminary data.</text>
</comment>
<sequence length="291" mass="33036">MSSASVIHRIKEFDQKVLDKKLFLGIYPIVFIIGLSIRVLLSDELLSKLRSSYWVSENNIFNYVFANHGIKVFTTLFIILFISKITLSELKTYRSPSLLPSGIETSNDFRTRRLITRNFKTSIGHGIRYGIIYFGLIALFTLKNYGSTSTGGECKPIDLKRSLIITSCSSDEKWVPGTLNISGHYLFIVTLSLSLIFELKLLLDYNIDWIEQTIDEEDDGLGFSTELKASIHIIGWCSIITLLTILAWVGVLSVTAIFYHTLIEKIIGLTLGYVIPVINYIFIVKFFESYV</sequence>
<evidence type="ECO:0000313" key="9">
    <source>
        <dbReference type="EMBL" id="CCH41679.1"/>
    </source>
</evidence>
<name>K0KJM0_WICCF</name>
<dbReference type="GO" id="GO:0008654">
    <property type="term" value="P:phospholipid biosynthetic process"/>
    <property type="evidence" value="ECO:0007669"/>
    <property type="project" value="TreeGrafter"/>
</dbReference>
<accession>K0KJM0</accession>
<dbReference type="GO" id="GO:0010945">
    <property type="term" value="F:coenzyme A diphosphatase activity"/>
    <property type="evidence" value="ECO:0007669"/>
    <property type="project" value="InterPro"/>
</dbReference>
<keyword evidence="10" id="KW-1185">Reference proteome</keyword>
<dbReference type="STRING" id="1206466.K0KJM0"/>
<dbReference type="GO" id="GO:0005789">
    <property type="term" value="C:endoplasmic reticulum membrane"/>
    <property type="evidence" value="ECO:0007669"/>
    <property type="project" value="UniProtKB-SubCell"/>
</dbReference>
<feature type="transmembrane region" description="Helical" evidence="8">
    <location>
        <begin position="21"/>
        <end position="40"/>
    </location>
</feature>
<dbReference type="HOGENOM" id="CLU_086757_0_0_1"/>
<feature type="transmembrane region" description="Helical" evidence="8">
    <location>
        <begin position="122"/>
        <end position="142"/>
    </location>
</feature>
<comment type="subcellular location">
    <subcellularLocation>
        <location evidence="1">Endoplasmic reticulum membrane</location>
        <topology evidence="1">Multi-pass membrane protein</topology>
    </subcellularLocation>
</comment>
<dbReference type="eggNOG" id="KOG3750">
    <property type="taxonomic scope" value="Eukaryota"/>
</dbReference>
<dbReference type="GO" id="GO:0019915">
    <property type="term" value="P:lipid storage"/>
    <property type="evidence" value="ECO:0007669"/>
    <property type="project" value="InterPro"/>
</dbReference>
<feature type="transmembrane region" description="Helical" evidence="8">
    <location>
        <begin position="266"/>
        <end position="287"/>
    </location>
</feature>
<keyword evidence="5 8" id="KW-1133">Transmembrane helix</keyword>
<evidence type="ECO:0000256" key="3">
    <source>
        <dbReference type="ARBA" id="ARBA00022801"/>
    </source>
</evidence>
<dbReference type="EMBL" id="CAIF01000027">
    <property type="protein sequence ID" value="CCH41679.1"/>
    <property type="molecule type" value="Genomic_DNA"/>
</dbReference>
<keyword evidence="6" id="KW-0443">Lipid metabolism</keyword>
<dbReference type="Proteomes" id="UP000009328">
    <property type="component" value="Unassembled WGS sequence"/>
</dbReference>
<gene>
    <name evidence="9" type="ORF">BN7_1220</name>
</gene>
<evidence type="ECO:0000256" key="2">
    <source>
        <dbReference type="ARBA" id="ARBA00022692"/>
    </source>
</evidence>
<dbReference type="GO" id="GO:0034389">
    <property type="term" value="P:lipid droplet organization"/>
    <property type="evidence" value="ECO:0007669"/>
    <property type="project" value="TreeGrafter"/>
</dbReference>
<dbReference type="InParanoid" id="K0KJM0"/>
<evidence type="ECO:0000256" key="5">
    <source>
        <dbReference type="ARBA" id="ARBA00022989"/>
    </source>
</evidence>
<feature type="transmembrane region" description="Helical" evidence="8">
    <location>
        <begin position="233"/>
        <end position="260"/>
    </location>
</feature>